<dbReference type="Gene3D" id="3.10.310.30">
    <property type="match status" value="1"/>
</dbReference>
<dbReference type="Gene3D" id="3.90.1640.30">
    <property type="match status" value="1"/>
</dbReference>
<dbReference type="GO" id="GO:0004527">
    <property type="term" value="F:exonuclease activity"/>
    <property type="evidence" value="ECO:0007669"/>
    <property type="project" value="UniProtKB-KW"/>
</dbReference>
<name>A0A8I1EBD9_PSEPU</name>
<dbReference type="InterPro" id="IPR003156">
    <property type="entry name" value="DHHA1_dom"/>
</dbReference>
<dbReference type="PANTHER" id="PTHR30255">
    <property type="entry name" value="SINGLE-STRANDED-DNA-SPECIFIC EXONUCLEASE RECJ"/>
    <property type="match status" value="1"/>
</dbReference>
<evidence type="ECO:0000256" key="6">
    <source>
        <dbReference type="SAM" id="MobiDB-lite"/>
    </source>
</evidence>
<dbReference type="Pfam" id="PF01368">
    <property type="entry name" value="DHH"/>
    <property type="match status" value="1"/>
</dbReference>
<evidence type="ECO:0000259" key="9">
    <source>
        <dbReference type="Pfam" id="PF17768"/>
    </source>
</evidence>
<dbReference type="InterPro" id="IPR041122">
    <property type="entry name" value="RecJ_OB"/>
</dbReference>
<reference evidence="10" key="1">
    <citation type="submission" date="2020-12" db="EMBL/GenBank/DDBJ databases">
        <title>Enhanced detection system for hospital associated transmission using whole genome sequencing surveillance.</title>
        <authorList>
            <person name="Harrison L.H."/>
            <person name="Van Tyne D."/>
            <person name="Marsh J.W."/>
            <person name="Griffith M.P."/>
            <person name="Snyder D.J."/>
            <person name="Cooper V.S."/>
            <person name="Mustapha M."/>
        </authorList>
    </citation>
    <scope>NUCLEOTIDE SEQUENCE</scope>
    <source>
        <strain evidence="10">PSB00042</strain>
    </source>
</reference>
<feature type="region of interest" description="Disordered" evidence="6">
    <location>
        <begin position="672"/>
        <end position="691"/>
    </location>
</feature>
<feature type="domain" description="DHHA1" evidence="8">
    <location>
        <begin position="361"/>
        <end position="479"/>
    </location>
</feature>
<protein>
    <recommendedName>
        <fullName evidence="2">Single-stranded-DNA-specific exonuclease RecJ</fullName>
    </recommendedName>
</protein>
<dbReference type="Proteomes" id="UP000637061">
    <property type="component" value="Unassembled WGS sequence"/>
</dbReference>
<comment type="caution">
    <text evidence="10">The sequence shown here is derived from an EMBL/GenBank/DDBJ whole genome shotgun (WGS) entry which is preliminary data.</text>
</comment>
<evidence type="ECO:0000313" key="11">
    <source>
        <dbReference type="Proteomes" id="UP000637061"/>
    </source>
</evidence>
<organism evidence="10 11">
    <name type="scientific">Pseudomonas putida</name>
    <name type="common">Arthrobacter siderocapsulatus</name>
    <dbReference type="NCBI Taxonomy" id="303"/>
    <lineage>
        <taxon>Bacteria</taxon>
        <taxon>Pseudomonadati</taxon>
        <taxon>Pseudomonadota</taxon>
        <taxon>Gammaproteobacteria</taxon>
        <taxon>Pseudomonadales</taxon>
        <taxon>Pseudomonadaceae</taxon>
        <taxon>Pseudomonas</taxon>
    </lineage>
</organism>
<evidence type="ECO:0000259" key="8">
    <source>
        <dbReference type="Pfam" id="PF02272"/>
    </source>
</evidence>
<sequence>MPIALKPIIERKPINDTVIHDNPVLNRVLLNRGVESMDQMSYSLDKLIDPFLMQNMQESAELLEKHLRKQSRVVVIGDFDCDGATSSSIAVEGLRLLGFEDVHYMIPDRTVHGYGLTPAIVNLAGELEPNLIVTVDSGIANIDGALAVKALPNSVELLITDHHLASEKGLPDAECIVNPNQPTCAFPSKNLAGCGVMFYTILALRAQLRRSGYFEEKGIKQPNVMQLIDLVALGTVADVVVLDYNNRILVDAGIKWITQGRGRPGIMALLAIAKKDYQKITAQDFGFAIGPRINAAGRLEQMDLGVDCLLSKSLDEAMVMAERLNELNLARRDIEASHVIDANLIIEKHNLMEIKGVVIHDPTWNPGVVGIVSSRIKDKMNRPVICMTDTEAAANAREKLASLIQSRAPEDQIAAAEKILVNCDVKGSARSIEGIHLKHLLDKMYKKNPDLLSKFGGHAMAAGLSLPYRNLLLFMSEFNGMVSKEITEDQLRGSINVDMMNIKAEYLTMELARLIKDSGPWGQGFLEPVFHGRFKLESFKPLSDNKHLKMVVSMVDNPSIKFDAIAFGCMIDGKKPINTTFDASFALDINDYRGRQSLQLMVRDIQDPEFINEYNRTEEIIKKEKARVAAEKVESGKSEVQEPVVTNVPRISSEAVEDRGVIKEAVRQEPAEGLLAESERPKGLTIPKGDNPVSRLREELQAMVAQVKSQSVMRKNPSDDSSHAPF</sequence>
<evidence type="ECO:0000256" key="3">
    <source>
        <dbReference type="ARBA" id="ARBA00022722"/>
    </source>
</evidence>
<evidence type="ECO:0000256" key="1">
    <source>
        <dbReference type="ARBA" id="ARBA00005915"/>
    </source>
</evidence>
<dbReference type="InterPro" id="IPR038763">
    <property type="entry name" value="DHH_sf"/>
</dbReference>
<dbReference type="InterPro" id="IPR051673">
    <property type="entry name" value="SSDNA_exonuclease_RecJ"/>
</dbReference>
<dbReference type="GO" id="GO:0003676">
    <property type="term" value="F:nucleic acid binding"/>
    <property type="evidence" value="ECO:0007669"/>
    <property type="project" value="InterPro"/>
</dbReference>
<dbReference type="Pfam" id="PF17768">
    <property type="entry name" value="RecJ_OB"/>
    <property type="match status" value="1"/>
</dbReference>
<feature type="domain" description="RecJ OB" evidence="9">
    <location>
        <begin position="501"/>
        <end position="604"/>
    </location>
</feature>
<feature type="domain" description="DDH" evidence="7">
    <location>
        <begin position="72"/>
        <end position="235"/>
    </location>
</feature>
<dbReference type="PANTHER" id="PTHR30255:SF2">
    <property type="entry name" value="SINGLE-STRANDED-DNA-SPECIFIC EXONUCLEASE RECJ"/>
    <property type="match status" value="1"/>
</dbReference>
<dbReference type="InterPro" id="IPR001667">
    <property type="entry name" value="DDH_dom"/>
</dbReference>
<dbReference type="RefSeq" id="WP_198746536.1">
    <property type="nucleotide sequence ID" value="NZ_JAEHTE010000002.1"/>
</dbReference>
<gene>
    <name evidence="10" type="ORF">JEU22_03220</name>
</gene>
<evidence type="ECO:0000259" key="7">
    <source>
        <dbReference type="Pfam" id="PF01368"/>
    </source>
</evidence>
<evidence type="ECO:0000256" key="5">
    <source>
        <dbReference type="ARBA" id="ARBA00022839"/>
    </source>
</evidence>
<proteinExistence type="inferred from homology"/>
<comment type="similarity">
    <text evidence="1">Belongs to the RecJ family.</text>
</comment>
<keyword evidence="4" id="KW-0378">Hydrolase</keyword>
<keyword evidence="3" id="KW-0540">Nuclease</keyword>
<dbReference type="Pfam" id="PF02272">
    <property type="entry name" value="DHHA1"/>
    <property type="match status" value="1"/>
</dbReference>
<evidence type="ECO:0000256" key="4">
    <source>
        <dbReference type="ARBA" id="ARBA00022801"/>
    </source>
</evidence>
<evidence type="ECO:0000313" key="10">
    <source>
        <dbReference type="EMBL" id="MBI6882912.1"/>
    </source>
</evidence>
<keyword evidence="5 10" id="KW-0269">Exonuclease</keyword>
<dbReference type="SUPFAM" id="SSF64182">
    <property type="entry name" value="DHH phosphoesterases"/>
    <property type="match status" value="1"/>
</dbReference>
<accession>A0A8I1EBD9</accession>
<evidence type="ECO:0000256" key="2">
    <source>
        <dbReference type="ARBA" id="ARBA00019841"/>
    </source>
</evidence>
<dbReference type="EMBL" id="JAEHTE010000002">
    <property type="protein sequence ID" value="MBI6882912.1"/>
    <property type="molecule type" value="Genomic_DNA"/>
</dbReference>
<dbReference type="AlphaFoldDB" id="A0A8I1EBD9"/>